<dbReference type="GO" id="GO:0005737">
    <property type="term" value="C:cytoplasm"/>
    <property type="evidence" value="ECO:0007669"/>
    <property type="project" value="UniProtKB-SubCell"/>
</dbReference>
<organism evidence="13 14">
    <name type="scientific">Simonsiella muelleri ATCC 29453</name>
    <dbReference type="NCBI Taxonomy" id="641147"/>
    <lineage>
        <taxon>Bacteria</taxon>
        <taxon>Pseudomonadati</taxon>
        <taxon>Pseudomonadota</taxon>
        <taxon>Betaproteobacteria</taxon>
        <taxon>Neisseriales</taxon>
        <taxon>Neisseriaceae</taxon>
        <taxon>Simonsiella</taxon>
    </lineage>
</organism>
<dbReference type="FunFam" id="1.20.120.140:FF:000002">
    <property type="entry name" value="Signal recognition particle receptor FtsY"/>
    <property type="match status" value="1"/>
</dbReference>
<dbReference type="Gene3D" id="3.40.50.300">
    <property type="entry name" value="P-loop containing nucleotide triphosphate hydrolases"/>
    <property type="match status" value="1"/>
</dbReference>
<proteinExistence type="inferred from homology"/>
<keyword evidence="5 10" id="KW-0342">GTP-binding</keyword>
<comment type="similarity">
    <text evidence="10">Belongs to the GTP-binding SRP family. FtsY subfamily.</text>
</comment>
<dbReference type="Gene3D" id="1.20.120.140">
    <property type="entry name" value="Signal recognition particle SRP54, nucleotide-binding domain"/>
    <property type="match status" value="1"/>
</dbReference>
<feature type="compositionally biased region" description="Basic and acidic residues" evidence="11">
    <location>
        <begin position="119"/>
        <end position="129"/>
    </location>
</feature>
<evidence type="ECO:0000256" key="11">
    <source>
        <dbReference type="SAM" id="MobiDB-lite"/>
    </source>
</evidence>
<evidence type="ECO:0000256" key="2">
    <source>
        <dbReference type="ARBA" id="ARBA00022490"/>
    </source>
</evidence>
<feature type="compositionally biased region" description="Low complexity" evidence="11">
    <location>
        <begin position="54"/>
        <end position="64"/>
    </location>
</feature>
<evidence type="ECO:0000256" key="9">
    <source>
        <dbReference type="ARBA" id="ARBA00053570"/>
    </source>
</evidence>
<dbReference type="InterPro" id="IPR003593">
    <property type="entry name" value="AAA+_ATPase"/>
</dbReference>
<dbReference type="PANTHER" id="PTHR43134:SF1">
    <property type="entry name" value="SIGNAL RECOGNITION PARTICLE RECEPTOR SUBUNIT ALPHA"/>
    <property type="match status" value="1"/>
</dbReference>
<dbReference type="RefSeq" id="WP_002642830.1">
    <property type="nucleotide sequence ID" value="NZ_CP019448.1"/>
</dbReference>
<feature type="region of interest" description="Disordered" evidence="11">
    <location>
        <begin position="170"/>
        <end position="191"/>
    </location>
</feature>
<comment type="subcellular location">
    <subcellularLocation>
        <location evidence="10">Cell membrane</location>
        <topology evidence="10">Peripheral membrane protein</topology>
        <orientation evidence="10">Cytoplasmic side</orientation>
    </subcellularLocation>
    <subcellularLocation>
        <location evidence="10">Cytoplasm</location>
    </subcellularLocation>
</comment>
<dbReference type="InterPro" id="IPR013822">
    <property type="entry name" value="Signal_recog_particl_SRP54_hlx"/>
</dbReference>
<reference evidence="13 14" key="2">
    <citation type="submission" date="2011-10" db="EMBL/GenBank/DDBJ databases">
        <title>The Genome Sequence of Simonsiella muelleri ATCC 29453.</title>
        <authorList>
            <consortium name="The Broad Institute Genome Sequencing Platform"/>
            <consortium name="The Broad Institute Genome Sequencing Center for Infectious Disease"/>
            <person name="Earl A."/>
            <person name="Ward D."/>
            <person name="Feldgarden M."/>
            <person name="Gevers D."/>
            <person name="Izard J."/>
            <person name="Baranova O.V."/>
            <person name="Blanton J.M."/>
            <person name="Tanner A.C."/>
            <person name="Dewhirst F."/>
            <person name="Young S.K."/>
            <person name="Zeng Q."/>
            <person name="Gargeya S."/>
            <person name="Fitzgerald M."/>
            <person name="Haas B."/>
            <person name="Abouelleil A."/>
            <person name="Alvarado L."/>
            <person name="Arachchi H.M."/>
            <person name="Berlin A."/>
            <person name="Brown A."/>
            <person name="Chapman S.B."/>
            <person name="Chen Z."/>
            <person name="Dunbar C."/>
            <person name="Freedman E."/>
            <person name="Gearin G."/>
            <person name="Goldberg J."/>
            <person name="Griggs A."/>
            <person name="Gujja S."/>
            <person name="Heiman D."/>
            <person name="Howarth C."/>
            <person name="Larson L."/>
            <person name="Lui A."/>
            <person name="MacDonald P.J.P."/>
            <person name="Montmayeur A."/>
            <person name="Murphy C."/>
            <person name="Neiman D."/>
            <person name="Pearson M."/>
            <person name="Priest M."/>
            <person name="Roberts A."/>
            <person name="Saif S."/>
            <person name="Shea T."/>
            <person name="Shenoy N."/>
            <person name="Sisk P."/>
            <person name="Stolte C."/>
            <person name="Sykes S."/>
            <person name="Wortman J."/>
            <person name="Nusbaum C."/>
            <person name="Birren B."/>
        </authorList>
    </citation>
    <scope>NUCLEOTIDE SEQUENCE [LARGE SCALE GENOMIC DNA]</scope>
    <source>
        <strain evidence="13 14">ATCC 29453</strain>
    </source>
</reference>
<feature type="region of interest" description="Disordered" evidence="11">
    <location>
        <begin position="1"/>
        <end position="70"/>
    </location>
</feature>
<keyword evidence="7 10" id="KW-0675">Receptor</keyword>
<dbReference type="InterPro" id="IPR036225">
    <property type="entry name" value="SRP/SRP_N"/>
</dbReference>
<evidence type="ECO:0000256" key="8">
    <source>
        <dbReference type="ARBA" id="ARBA00048027"/>
    </source>
</evidence>
<evidence type="ECO:0000313" key="13">
    <source>
        <dbReference type="EMBL" id="EFG30142.2"/>
    </source>
</evidence>
<accession>V9H7J7</accession>
<evidence type="ECO:0000313" key="14">
    <source>
        <dbReference type="Proteomes" id="UP000017813"/>
    </source>
</evidence>
<dbReference type="SUPFAM" id="SSF52540">
    <property type="entry name" value="P-loop containing nucleoside triphosphate hydrolases"/>
    <property type="match status" value="1"/>
</dbReference>
<dbReference type="Proteomes" id="UP000017813">
    <property type="component" value="Unassembled WGS sequence"/>
</dbReference>
<evidence type="ECO:0000256" key="5">
    <source>
        <dbReference type="ARBA" id="ARBA00023134"/>
    </source>
</evidence>
<keyword evidence="3 10" id="KW-0547">Nucleotide-binding</keyword>
<evidence type="ECO:0000256" key="7">
    <source>
        <dbReference type="ARBA" id="ARBA00023170"/>
    </source>
</evidence>
<dbReference type="HOGENOM" id="CLU_283409_0_0_4"/>
<feature type="compositionally biased region" description="Basic and acidic residues" evidence="11">
    <location>
        <begin position="308"/>
        <end position="323"/>
    </location>
</feature>
<dbReference type="Pfam" id="PF00448">
    <property type="entry name" value="SRP54"/>
    <property type="match status" value="1"/>
</dbReference>
<comment type="function">
    <text evidence="9 10">Involved in targeting and insertion of nascent membrane proteins into the cytoplasmic membrane. Acts as a receptor for the complex formed by the signal recognition particle (SRP) and the ribosome-nascent chain (RNC). Interaction with SRP-RNC leads to the transfer of the RNC complex to the Sec translocase for insertion into the membrane, the hydrolysis of GTP by both Ffh and FtsY, and the dissociation of the SRP-FtsY complex into the individual components.</text>
</comment>
<comment type="catalytic activity">
    <reaction evidence="8 10">
        <text>GTP + H2O = GDP + phosphate + H(+)</text>
        <dbReference type="Rhea" id="RHEA:19669"/>
        <dbReference type="ChEBI" id="CHEBI:15377"/>
        <dbReference type="ChEBI" id="CHEBI:15378"/>
        <dbReference type="ChEBI" id="CHEBI:37565"/>
        <dbReference type="ChEBI" id="CHEBI:43474"/>
        <dbReference type="ChEBI" id="CHEBI:58189"/>
        <dbReference type="EC" id="3.6.5.4"/>
    </reaction>
</comment>
<dbReference type="PANTHER" id="PTHR43134">
    <property type="entry name" value="SIGNAL RECOGNITION PARTICLE RECEPTOR SUBUNIT ALPHA"/>
    <property type="match status" value="1"/>
</dbReference>
<dbReference type="GO" id="GO:0006614">
    <property type="term" value="P:SRP-dependent cotranslational protein targeting to membrane"/>
    <property type="evidence" value="ECO:0007669"/>
    <property type="project" value="InterPro"/>
</dbReference>
<name>V9H7J7_9NEIS</name>
<protein>
    <recommendedName>
        <fullName evidence="10">Signal recognition particle receptor FtsY</fullName>
        <shortName evidence="10">SRP receptor</shortName>
        <ecNumber evidence="10">3.6.5.4</ecNumber>
    </recommendedName>
</protein>
<dbReference type="GO" id="GO:0005047">
    <property type="term" value="F:signal recognition particle binding"/>
    <property type="evidence" value="ECO:0007669"/>
    <property type="project" value="TreeGrafter"/>
</dbReference>
<dbReference type="SMART" id="SM00962">
    <property type="entry name" value="SRP54"/>
    <property type="match status" value="1"/>
</dbReference>
<evidence type="ECO:0000256" key="4">
    <source>
        <dbReference type="ARBA" id="ARBA00022801"/>
    </source>
</evidence>
<dbReference type="eggNOG" id="COG0552">
    <property type="taxonomic scope" value="Bacteria"/>
</dbReference>
<feature type="compositionally biased region" description="Polar residues" evidence="11">
    <location>
        <begin position="173"/>
        <end position="190"/>
    </location>
</feature>
<feature type="region of interest" description="Disordered" evidence="11">
    <location>
        <begin position="280"/>
        <end position="331"/>
    </location>
</feature>
<reference evidence="13 14" key="1">
    <citation type="submission" date="2010-03" db="EMBL/GenBank/DDBJ databases">
        <authorList>
            <consortium name="The Broad Institute Genome Sequencing Platform"/>
            <person name="Ward D."/>
            <person name="Earl A."/>
            <person name="Feldgarden M."/>
            <person name="Gevers D."/>
            <person name="Young S."/>
            <person name="Zeng Q."/>
            <person name="Koehrsen M."/>
            <person name="Alvarado L."/>
            <person name="Berlin A.M."/>
            <person name="Borenstein D."/>
            <person name="Chapman S.B."/>
            <person name="Chen Z."/>
            <person name="Engels R."/>
            <person name="Freedman E."/>
            <person name="Gellesch M."/>
            <person name="Goldberg J."/>
            <person name="Griggs A."/>
            <person name="Gujja S."/>
            <person name="Heilman E.R."/>
            <person name="Heiman D.I."/>
            <person name="Hepburn T.A."/>
            <person name="Howarth C."/>
            <person name="Jen D."/>
            <person name="Larson L."/>
            <person name="Mehta T."/>
            <person name="Park D."/>
            <person name="Pearson M."/>
            <person name="Richards J."/>
            <person name="Roberts A."/>
            <person name="Saif S."/>
            <person name="Shea T.D."/>
            <person name="Shenoy N."/>
            <person name="Sisk P."/>
            <person name="Stolte C."/>
            <person name="Sykes S.N."/>
            <person name="Walk T."/>
            <person name="White J."/>
            <person name="Yandava C."/>
            <person name="Izard J."/>
            <person name="Baranova O.V."/>
            <person name="Blanton J.M."/>
            <person name="Tanner A.C."/>
            <person name="Dewhirst F."/>
            <person name="Haas B."/>
            <person name="Nusbaum C."/>
            <person name="Birren B."/>
        </authorList>
    </citation>
    <scope>NUCLEOTIDE SEQUENCE [LARGE SCALE GENOMIC DNA]</scope>
    <source>
        <strain evidence="13 14">ATCC 29453</strain>
    </source>
</reference>
<feature type="region of interest" description="Disordered" evidence="11">
    <location>
        <begin position="109"/>
        <end position="148"/>
    </location>
</feature>
<feature type="binding site" evidence="10">
    <location>
        <begin position="905"/>
        <end position="912"/>
    </location>
    <ligand>
        <name>GTP</name>
        <dbReference type="ChEBI" id="CHEBI:37565"/>
    </ligand>
</feature>
<feature type="binding site" evidence="10">
    <location>
        <begin position="1050"/>
        <end position="1053"/>
    </location>
    <ligand>
        <name>GTP</name>
        <dbReference type="ChEBI" id="CHEBI:37565"/>
    </ligand>
</feature>
<keyword evidence="14" id="KW-1185">Reference proteome</keyword>
<dbReference type="EC" id="3.6.5.4" evidence="10"/>
<dbReference type="InterPro" id="IPR004390">
    <property type="entry name" value="SR_rcpt_FtsY"/>
</dbReference>
<dbReference type="STRING" id="641147.HMPREF9021_02048"/>
<dbReference type="InterPro" id="IPR027417">
    <property type="entry name" value="P-loop_NTPase"/>
</dbReference>
<feature type="compositionally biased region" description="Polar residues" evidence="11">
    <location>
        <begin position="19"/>
        <end position="29"/>
    </location>
</feature>
<dbReference type="GO" id="GO:0003924">
    <property type="term" value="F:GTPase activity"/>
    <property type="evidence" value="ECO:0007669"/>
    <property type="project" value="UniProtKB-UniRule"/>
</dbReference>
<dbReference type="InterPro" id="IPR000897">
    <property type="entry name" value="SRP54_GTPase_dom"/>
</dbReference>
<dbReference type="GO" id="GO:0005886">
    <property type="term" value="C:plasma membrane"/>
    <property type="evidence" value="ECO:0007669"/>
    <property type="project" value="UniProtKB-SubCell"/>
</dbReference>
<dbReference type="HAMAP" id="MF_00920">
    <property type="entry name" value="FtsY"/>
    <property type="match status" value="1"/>
</dbReference>
<dbReference type="InterPro" id="IPR042101">
    <property type="entry name" value="SRP54_N_sf"/>
</dbReference>
<feature type="domain" description="SRP54-type proteins GTP-binding" evidence="12">
    <location>
        <begin position="1071"/>
        <end position="1084"/>
    </location>
</feature>
<dbReference type="NCBIfam" id="TIGR00064">
    <property type="entry name" value="ftsY"/>
    <property type="match status" value="1"/>
</dbReference>
<evidence type="ECO:0000256" key="10">
    <source>
        <dbReference type="HAMAP-Rule" id="MF_00920"/>
    </source>
</evidence>
<dbReference type="Pfam" id="PF02881">
    <property type="entry name" value="SRP54_N"/>
    <property type="match status" value="1"/>
</dbReference>
<keyword evidence="6 10" id="KW-0472">Membrane</keyword>
<gene>
    <name evidence="10" type="primary">ftsY</name>
    <name evidence="13" type="ORF">HMPREF9021_02048</name>
</gene>
<evidence type="ECO:0000256" key="1">
    <source>
        <dbReference type="ARBA" id="ARBA00022475"/>
    </source>
</evidence>
<dbReference type="AlphaFoldDB" id="V9H7J7"/>
<dbReference type="GO" id="GO:0005525">
    <property type="term" value="F:GTP binding"/>
    <property type="evidence" value="ECO:0007669"/>
    <property type="project" value="UniProtKB-UniRule"/>
</dbReference>
<feature type="binding site" evidence="10">
    <location>
        <begin position="986"/>
        <end position="990"/>
    </location>
    <ligand>
        <name>GTP</name>
        <dbReference type="ChEBI" id="CHEBI:37565"/>
    </ligand>
</feature>
<dbReference type="FunFam" id="3.40.50.300:FF:000053">
    <property type="entry name" value="Signal recognition particle receptor FtsY"/>
    <property type="match status" value="1"/>
</dbReference>
<dbReference type="CDD" id="cd17874">
    <property type="entry name" value="FtsY"/>
    <property type="match status" value="1"/>
</dbReference>
<keyword evidence="2 10" id="KW-0963">Cytoplasm</keyword>
<evidence type="ECO:0000256" key="3">
    <source>
        <dbReference type="ARBA" id="ARBA00022741"/>
    </source>
</evidence>
<dbReference type="SMART" id="SM00382">
    <property type="entry name" value="AAA"/>
    <property type="match status" value="1"/>
</dbReference>
<sequence>MIDNTHKNSEINRNPAENHLSNETSSDMDFSQMEEIEASELFAEPIESENNVQTSSSGDTTSSTKALDEIETELSALRHAVQHLSESDGVQKGSLDEIEAELLALRQAVESIDNSTPEQKIEAKYEHTQPETPSEPEMIEPTVEVSPEPQELDSYAALAAELFEQSDSKDYGVNSQNFNPEQYDTASETDAISPMQIDEEELEIIDAADLEALLGLHDAESHNLNYENSFLADAARVEAEDSFFTEDTDDSFQLDEIQDEITIRQPENLHSTETEFTLDDEPYVPEDTDHFSLDDLDDLDENSNITEKTSDKIEDNSSAKPKTESVGLDLQDDGDDPLAWLNKIKNEMSNKFDIDIGVPAKSPKQEENLSKINEVEELTEEVSFDDVHDLIETPPAITQDAELFNLDNLDDVQTEFTNINHTVQAAAELVEDVDLYDILIDDSTENAPVNLTAEPINDTELEVFDESSLTTSPNADVLLDLSGESDLFEDESTASLSQTEQIEAIDSENNLSFNESNFAENSLPEETDSMVAARPETNDENIEENIFEQEIDFAEEIIDLPEESLEEVSISVSDMEELDLISEQITQMEELDLSDSLTIDEAVELSESIDLNNHSWAQDMVNAIKDKAEELEMRAEIVAHDVVDAVKQSGEWAENMGDAISDKMEELEMRAEIVAHDVMDSVRLIEPTDSLTLAEEISADELDALLAGEDLDMQPESVSEDIDDLIDEQLTHFKPAKLQTTLDNNQLKVEVNTSSRKMQPESGFNLTNNVVNGELVETATVATVAAMPPEQIESDKLGWTARLKQGLTKSRNQMAKSLAGVFGGGKIDEDLYEELETTLLISDMGIEATEQLMNEVRKRVSLKGLKDGNELRTTLKDALYELLKPLEKPLEIPNNGQPFVIMMAGINGAGKTTSIGKLAKYFQAQGKSVMLAAGDTFRAAAREQLQEWGARNGVTVISQASGDSAAVCFDAVESAKAKKIDVVLADTAGRLPTQLHLMEEIKKVKRVLQKSMPDAPHEVMVVLDANIGQNAINQVVAFDDALGVTGLIVTKLDGTAKGGVLAALASNRPIPVRYIGVGEGIDDLRPFDARAFVDALLDE</sequence>
<keyword evidence="4 10" id="KW-0378">Hydrolase</keyword>
<evidence type="ECO:0000256" key="6">
    <source>
        <dbReference type="ARBA" id="ARBA00023136"/>
    </source>
</evidence>
<feature type="compositionally biased region" description="Basic and acidic residues" evidence="11">
    <location>
        <begin position="1"/>
        <end position="10"/>
    </location>
</feature>
<dbReference type="SUPFAM" id="SSF47364">
    <property type="entry name" value="Domain of the SRP/SRP receptor G-proteins"/>
    <property type="match status" value="1"/>
</dbReference>
<evidence type="ECO:0000259" key="12">
    <source>
        <dbReference type="PROSITE" id="PS00300"/>
    </source>
</evidence>
<dbReference type="PROSITE" id="PS00300">
    <property type="entry name" value="SRP54"/>
    <property type="match status" value="1"/>
</dbReference>
<comment type="subunit">
    <text evidence="10">Part of the signal recognition particle protein translocation system, which is composed of SRP and FtsY. SRP is a ribonucleoprotein composed of Ffh and a 4.5S RNA molecule.</text>
</comment>
<comment type="caution">
    <text evidence="13">The sequence shown here is derived from an EMBL/GenBank/DDBJ whole genome shotgun (WGS) entry which is preliminary data.</text>
</comment>
<keyword evidence="1 10" id="KW-1003">Cell membrane</keyword>
<dbReference type="SMART" id="SM00963">
    <property type="entry name" value="SRP54_N"/>
    <property type="match status" value="1"/>
</dbReference>
<dbReference type="EMBL" id="ADCY02000054">
    <property type="protein sequence ID" value="EFG30142.2"/>
    <property type="molecule type" value="Genomic_DNA"/>
</dbReference>